<dbReference type="GO" id="GO:0005829">
    <property type="term" value="C:cytosol"/>
    <property type="evidence" value="ECO:0007669"/>
    <property type="project" value="TreeGrafter"/>
</dbReference>
<evidence type="ECO:0000259" key="6">
    <source>
        <dbReference type="Pfam" id="PF01979"/>
    </source>
</evidence>
<dbReference type="EMBL" id="JAPDFR010000004">
    <property type="protein sequence ID" value="KAK0387159.1"/>
    <property type="molecule type" value="Genomic_DNA"/>
</dbReference>
<dbReference type="Gene3D" id="3.20.20.140">
    <property type="entry name" value="Metal-dependent hydrolases"/>
    <property type="match status" value="1"/>
</dbReference>
<dbReference type="InterPro" id="IPR006680">
    <property type="entry name" value="Amidohydro-rel"/>
</dbReference>
<keyword evidence="2" id="KW-0479">Metal-binding</keyword>
<evidence type="ECO:0000313" key="7">
    <source>
        <dbReference type="EMBL" id="KAK0387159.1"/>
    </source>
</evidence>
<dbReference type="PANTHER" id="PTHR11271">
    <property type="entry name" value="GUANINE DEAMINASE"/>
    <property type="match status" value="1"/>
</dbReference>
<keyword evidence="8" id="KW-1185">Reference proteome</keyword>
<dbReference type="InterPro" id="IPR051607">
    <property type="entry name" value="Metallo-dep_hydrolases"/>
</dbReference>
<dbReference type="InterPro" id="IPR032466">
    <property type="entry name" value="Metal_Hydrolase"/>
</dbReference>
<dbReference type="Proteomes" id="UP001175261">
    <property type="component" value="Unassembled WGS sequence"/>
</dbReference>
<proteinExistence type="predicted"/>
<dbReference type="SUPFAM" id="SSF51338">
    <property type="entry name" value="Composite domain of metallo-dependent hydrolases"/>
    <property type="match status" value="2"/>
</dbReference>
<comment type="cofactor">
    <cofactor evidence="1">
        <name>Zn(2+)</name>
        <dbReference type="ChEBI" id="CHEBI:29105"/>
    </cofactor>
</comment>
<keyword evidence="4" id="KW-0862">Zinc</keyword>
<organism evidence="7 8">
    <name type="scientific">Sarocladium strictum</name>
    <name type="common">Black bundle disease fungus</name>
    <name type="synonym">Acremonium strictum</name>
    <dbReference type="NCBI Taxonomy" id="5046"/>
    <lineage>
        <taxon>Eukaryota</taxon>
        <taxon>Fungi</taxon>
        <taxon>Dikarya</taxon>
        <taxon>Ascomycota</taxon>
        <taxon>Pezizomycotina</taxon>
        <taxon>Sordariomycetes</taxon>
        <taxon>Hypocreomycetidae</taxon>
        <taxon>Hypocreales</taxon>
        <taxon>Sarocladiaceae</taxon>
        <taxon>Sarocladium</taxon>
    </lineage>
</organism>
<dbReference type="PANTHER" id="PTHR11271:SF37">
    <property type="entry name" value="FAMILY PROTEIN, PUTATIVE (AFU_ORTHOLOGUE AFUA_4G00460)-RELATED"/>
    <property type="match status" value="1"/>
</dbReference>
<protein>
    <recommendedName>
        <fullName evidence="6">Amidohydrolase-related domain-containing protein</fullName>
    </recommendedName>
</protein>
<dbReference type="Gene3D" id="2.30.40.10">
    <property type="entry name" value="Urease, subunit C, domain 1"/>
    <property type="match status" value="1"/>
</dbReference>
<accession>A0AA39GIK8</accession>
<evidence type="ECO:0000256" key="5">
    <source>
        <dbReference type="SAM" id="SignalP"/>
    </source>
</evidence>
<dbReference type="InterPro" id="IPR011059">
    <property type="entry name" value="Metal-dep_hydrolase_composite"/>
</dbReference>
<evidence type="ECO:0000313" key="8">
    <source>
        <dbReference type="Proteomes" id="UP001175261"/>
    </source>
</evidence>
<keyword evidence="3" id="KW-0378">Hydrolase</keyword>
<keyword evidence="5" id="KW-0732">Signal</keyword>
<evidence type="ECO:0000256" key="1">
    <source>
        <dbReference type="ARBA" id="ARBA00001947"/>
    </source>
</evidence>
<comment type="caution">
    <text evidence="7">The sequence shown here is derived from an EMBL/GenBank/DDBJ whole genome shotgun (WGS) entry which is preliminary data.</text>
</comment>
<evidence type="ECO:0000256" key="2">
    <source>
        <dbReference type="ARBA" id="ARBA00022723"/>
    </source>
</evidence>
<dbReference type="Pfam" id="PF01979">
    <property type="entry name" value="Amidohydro_1"/>
    <property type="match status" value="1"/>
</dbReference>
<gene>
    <name evidence="7" type="ORF">NLU13_5472</name>
</gene>
<dbReference type="GO" id="GO:0046872">
    <property type="term" value="F:metal ion binding"/>
    <property type="evidence" value="ECO:0007669"/>
    <property type="project" value="UniProtKB-KW"/>
</dbReference>
<feature type="domain" description="Amidohydrolase-related" evidence="6">
    <location>
        <begin position="82"/>
        <end position="437"/>
    </location>
</feature>
<dbReference type="SUPFAM" id="SSF51556">
    <property type="entry name" value="Metallo-dependent hydrolases"/>
    <property type="match status" value="1"/>
</dbReference>
<sequence length="506" mass="54968">MRLLNTAAALTVGAGSAGAASILLQGGTIVGFDKETDSLNVIRNGSILITSDRISAIYNDEDSSARNITHNDTEIIDVTNKIITPGFVDTHRHGWQTGFKTIGSNTSLAEYFTRYGEFAAAGKLSPDDVYLGQLAGLYEALNAGVTTTLDHAHHTWSNETAEAGLEASIDSGARVFWSYAFHNVTNYTVSEQLANFRNIAESGSFHGTATSLGVACDFFGPDPVLEDVHAVVDLAREFNVSVITTHSLAGPWGITNSPEDVHAVGALNTSIPVVFSHASFLTFRGASLLRSTNQHISITPESEMHYGHTHPHSHLIQDQGALGVDTHFTFSTDILTQARLWLQSTRRRLYSHVLDRWRIPTQTPMTANQAFLLATRNGGLALRRPDLGIIADGAKADLVIWDGDSPALLGWVDPVAAVILHASVGDIEHVLVDGKFVKKDGRIVAQDYPEIRRRFVQSARGIQETWKEMSFEALTGEFPESGASFEQPLKVDVLRGSESGYGTRFV</sequence>
<reference evidence="7" key="1">
    <citation type="submission" date="2022-10" db="EMBL/GenBank/DDBJ databases">
        <title>Determination and structural analysis of whole genome sequence of Sarocladium strictum F4-1.</title>
        <authorList>
            <person name="Hu L."/>
            <person name="Jiang Y."/>
        </authorList>
    </citation>
    <scope>NUCLEOTIDE SEQUENCE</scope>
    <source>
        <strain evidence="7">F4-1</strain>
    </source>
</reference>
<feature type="signal peptide" evidence="5">
    <location>
        <begin position="1"/>
        <end position="19"/>
    </location>
</feature>
<evidence type="ECO:0000256" key="3">
    <source>
        <dbReference type="ARBA" id="ARBA00022801"/>
    </source>
</evidence>
<evidence type="ECO:0000256" key="4">
    <source>
        <dbReference type="ARBA" id="ARBA00022833"/>
    </source>
</evidence>
<dbReference type="AlphaFoldDB" id="A0AA39GIK8"/>
<name>A0AA39GIK8_SARSR</name>
<dbReference type="GO" id="GO:0019239">
    <property type="term" value="F:deaminase activity"/>
    <property type="evidence" value="ECO:0007669"/>
    <property type="project" value="TreeGrafter"/>
</dbReference>
<feature type="chain" id="PRO_5041249149" description="Amidohydrolase-related domain-containing protein" evidence="5">
    <location>
        <begin position="20"/>
        <end position="506"/>
    </location>
</feature>